<dbReference type="Proteomes" id="UP000245609">
    <property type="component" value="Unassembled WGS sequence"/>
</dbReference>
<accession>A0A2T9Y607</accession>
<sequence length="113" mass="13352">MTLYEQIHQLESFLSLLHVYENQPPIVLQDNDNDFDQQRDKDTQSEEKNFIFEGNLQNSFLFTPRFLEAISSITSDFFRTPLEKGERQKFIGACPKNMLMQYDPPKLNDVPEF</sequence>
<evidence type="ECO:0000313" key="2">
    <source>
        <dbReference type="Proteomes" id="UP000245609"/>
    </source>
</evidence>
<comment type="caution">
    <text evidence="1">The sequence shown here is derived from an EMBL/GenBank/DDBJ whole genome shotgun (WGS) entry which is preliminary data.</text>
</comment>
<dbReference type="OrthoDB" id="5545891at2759"/>
<organism evidence="1 2">
    <name type="scientific">Smittium megazygosporum</name>
    <dbReference type="NCBI Taxonomy" id="133381"/>
    <lineage>
        <taxon>Eukaryota</taxon>
        <taxon>Fungi</taxon>
        <taxon>Fungi incertae sedis</taxon>
        <taxon>Zoopagomycota</taxon>
        <taxon>Kickxellomycotina</taxon>
        <taxon>Harpellomycetes</taxon>
        <taxon>Harpellales</taxon>
        <taxon>Legeriomycetaceae</taxon>
        <taxon>Smittium</taxon>
    </lineage>
</organism>
<protein>
    <submittedName>
        <fullName evidence="1">Uncharacterized protein</fullName>
    </submittedName>
</protein>
<name>A0A2T9Y607_9FUNG</name>
<dbReference type="EMBL" id="MBFS01003243">
    <property type="protein sequence ID" value="PVU87745.1"/>
    <property type="molecule type" value="Genomic_DNA"/>
</dbReference>
<reference evidence="1 2" key="1">
    <citation type="journal article" date="2018" name="MBio">
        <title>Comparative Genomics Reveals the Core Gene Toolbox for the Fungus-Insect Symbiosis.</title>
        <authorList>
            <person name="Wang Y."/>
            <person name="Stata M."/>
            <person name="Wang W."/>
            <person name="Stajich J.E."/>
            <person name="White M.M."/>
            <person name="Moncalvo J.M."/>
        </authorList>
    </citation>
    <scope>NUCLEOTIDE SEQUENCE [LARGE SCALE GENOMIC DNA]</scope>
    <source>
        <strain evidence="1 2">SC-DP-2</strain>
    </source>
</reference>
<proteinExistence type="predicted"/>
<gene>
    <name evidence="1" type="ORF">BB560_006441</name>
</gene>
<keyword evidence="2" id="KW-1185">Reference proteome</keyword>
<evidence type="ECO:0000313" key="1">
    <source>
        <dbReference type="EMBL" id="PVU87745.1"/>
    </source>
</evidence>
<dbReference type="AlphaFoldDB" id="A0A2T9Y607"/>